<dbReference type="EMBL" id="JTEO01000004">
    <property type="protein sequence ID" value="MCQ6962689.1"/>
    <property type="molecule type" value="Genomic_DNA"/>
</dbReference>
<comment type="caution">
    <text evidence="1">The sequence shown here is derived from an EMBL/GenBank/DDBJ whole genome shotgun (WGS) entry which is preliminary data.</text>
</comment>
<accession>A0AAE3KY63</accession>
<name>A0AAE3KY63_9EURY</name>
<sequence>MTDNPAHITIEKEVEEFIKKSGRDFRLCTTCGGPAIYPVEYTDPKDSDIVIKMGSSTLYVSRVQARYLRQIEMRMIEKYLRSLK</sequence>
<evidence type="ECO:0000313" key="1">
    <source>
        <dbReference type="EMBL" id="MCQ6962689.1"/>
    </source>
</evidence>
<reference evidence="1 2" key="1">
    <citation type="journal article" date="2011" name="Appl. Environ. Microbiol.">
        <title>Methanogenic archaea isolated from Taiwan's Chelungpu fault.</title>
        <authorList>
            <person name="Wu S.Y."/>
            <person name="Lai M.C."/>
        </authorList>
    </citation>
    <scope>NUCLEOTIDE SEQUENCE [LARGE SCALE GENOMIC DNA]</scope>
    <source>
        <strain evidence="1 2">St545Mb</strain>
    </source>
</reference>
<organism evidence="1 2">
    <name type="scientific">Methanolobus chelungpuianus</name>
    <dbReference type="NCBI Taxonomy" id="502115"/>
    <lineage>
        <taxon>Archaea</taxon>
        <taxon>Methanobacteriati</taxon>
        <taxon>Methanobacteriota</taxon>
        <taxon>Stenosarchaea group</taxon>
        <taxon>Methanomicrobia</taxon>
        <taxon>Methanosarcinales</taxon>
        <taxon>Methanosarcinaceae</taxon>
        <taxon>Methanolobus</taxon>
    </lineage>
</organism>
<keyword evidence="2" id="KW-1185">Reference proteome</keyword>
<dbReference type="Proteomes" id="UP001206983">
    <property type="component" value="Unassembled WGS sequence"/>
</dbReference>
<protein>
    <submittedName>
        <fullName evidence="1">Uncharacterized protein</fullName>
    </submittedName>
</protein>
<evidence type="ECO:0000313" key="2">
    <source>
        <dbReference type="Proteomes" id="UP001206983"/>
    </source>
</evidence>
<gene>
    <name evidence="1" type="ORF">PV02_06095</name>
</gene>
<dbReference type="RefSeq" id="WP_256622501.1">
    <property type="nucleotide sequence ID" value="NZ_JTEO01000004.1"/>
</dbReference>
<dbReference type="AlphaFoldDB" id="A0AAE3KY63"/>
<proteinExistence type="predicted"/>